<accession>A0A2W4YYP7</accession>
<sequence length="113" mass="11897">MPRFVLMAAAAFALTACGSQSPEQQRAAQLRDQADAEADAIEAAAENQTAQMKVEAEGLITQAGQTGGYDAERLKVRANALRQEAKLVEQQANAQAKAVRDRGQAQASAALAK</sequence>
<dbReference type="EMBL" id="QFNF01000034">
    <property type="protein sequence ID" value="PZO75193.1"/>
    <property type="molecule type" value="Genomic_DNA"/>
</dbReference>
<protein>
    <submittedName>
        <fullName evidence="2">Uncharacterized protein</fullName>
    </submittedName>
</protein>
<evidence type="ECO:0000256" key="1">
    <source>
        <dbReference type="SAM" id="Coils"/>
    </source>
</evidence>
<keyword evidence="1" id="KW-0175">Coiled coil</keyword>
<name>A0A2W4YYP7_9SPHN</name>
<reference evidence="2 3" key="1">
    <citation type="submission" date="2017-08" db="EMBL/GenBank/DDBJ databases">
        <title>Infants hospitalized years apart are colonized by the same room-sourced microbial strains.</title>
        <authorList>
            <person name="Brooks B."/>
            <person name="Olm M.R."/>
            <person name="Firek B.A."/>
            <person name="Baker R."/>
            <person name="Thomas B.C."/>
            <person name="Morowitz M.J."/>
            <person name="Banfield J.F."/>
        </authorList>
    </citation>
    <scope>NUCLEOTIDE SEQUENCE [LARGE SCALE GENOMIC DNA]</scope>
    <source>
        <strain evidence="2">S2_018_000_R3_110</strain>
    </source>
</reference>
<evidence type="ECO:0000313" key="2">
    <source>
        <dbReference type="EMBL" id="PZO75193.1"/>
    </source>
</evidence>
<feature type="coiled-coil region" evidence="1">
    <location>
        <begin position="27"/>
        <end position="98"/>
    </location>
</feature>
<proteinExistence type="predicted"/>
<gene>
    <name evidence="2" type="ORF">DI632_12160</name>
</gene>
<comment type="caution">
    <text evidence="2">The sequence shown here is derived from an EMBL/GenBank/DDBJ whole genome shotgun (WGS) entry which is preliminary data.</text>
</comment>
<dbReference type="PROSITE" id="PS51257">
    <property type="entry name" value="PROKAR_LIPOPROTEIN"/>
    <property type="match status" value="1"/>
</dbReference>
<evidence type="ECO:0000313" key="3">
    <source>
        <dbReference type="Proteomes" id="UP000248614"/>
    </source>
</evidence>
<dbReference type="Proteomes" id="UP000248614">
    <property type="component" value="Unassembled WGS sequence"/>
</dbReference>
<dbReference type="AlphaFoldDB" id="A0A2W4YYP7"/>
<organism evidence="2 3">
    <name type="scientific">Sphingomonas hengshuiensis</name>
    <dbReference type="NCBI Taxonomy" id="1609977"/>
    <lineage>
        <taxon>Bacteria</taxon>
        <taxon>Pseudomonadati</taxon>
        <taxon>Pseudomonadota</taxon>
        <taxon>Alphaproteobacteria</taxon>
        <taxon>Sphingomonadales</taxon>
        <taxon>Sphingomonadaceae</taxon>
        <taxon>Sphingomonas</taxon>
    </lineage>
</organism>